<dbReference type="PANTHER" id="PTHR33406">
    <property type="entry name" value="MEMBRANE PROTEIN MJ1562-RELATED"/>
    <property type="match status" value="1"/>
</dbReference>
<evidence type="ECO:0000256" key="2">
    <source>
        <dbReference type="ARBA" id="ARBA00022475"/>
    </source>
</evidence>
<feature type="transmembrane region" description="Helical" evidence="6">
    <location>
        <begin position="272"/>
        <end position="293"/>
    </location>
</feature>
<keyword evidence="2" id="KW-1003">Cell membrane</keyword>
<protein>
    <submittedName>
        <fullName evidence="8">RND superfamily exporter</fullName>
    </submittedName>
</protein>
<evidence type="ECO:0000313" key="8">
    <source>
        <dbReference type="EMBL" id="CAA6810055.1"/>
    </source>
</evidence>
<dbReference type="InterPro" id="IPR050545">
    <property type="entry name" value="Mycobact_MmpL"/>
</dbReference>
<evidence type="ECO:0000256" key="1">
    <source>
        <dbReference type="ARBA" id="ARBA00004651"/>
    </source>
</evidence>
<organism evidence="8">
    <name type="scientific">uncultured Sulfurovum sp</name>
    <dbReference type="NCBI Taxonomy" id="269237"/>
    <lineage>
        <taxon>Bacteria</taxon>
        <taxon>Pseudomonadati</taxon>
        <taxon>Campylobacterota</taxon>
        <taxon>Epsilonproteobacteria</taxon>
        <taxon>Campylobacterales</taxon>
        <taxon>Sulfurovaceae</taxon>
        <taxon>Sulfurovum</taxon>
        <taxon>environmental samples</taxon>
    </lineage>
</organism>
<dbReference type="AlphaFoldDB" id="A0A6S6SZJ1"/>
<dbReference type="PANTHER" id="PTHR33406:SF13">
    <property type="entry name" value="MEMBRANE PROTEIN YDFJ"/>
    <property type="match status" value="1"/>
</dbReference>
<dbReference type="InterPro" id="IPR004869">
    <property type="entry name" value="MMPL_dom"/>
</dbReference>
<feature type="transmembrane region" description="Helical" evidence="6">
    <location>
        <begin position="373"/>
        <end position="400"/>
    </location>
</feature>
<accession>A0A6S6SZJ1</accession>
<evidence type="ECO:0000256" key="3">
    <source>
        <dbReference type="ARBA" id="ARBA00022692"/>
    </source>
</evidence>
<proteinExistence type="predicted"/>
<evidence type="ECO:0000256" key="5">
    <source>
        <dbReference type="ARBA" id="ARBA00023136"/>
    </source>
</evidence>
<feature type="transmembrane region" description="Helical" evidence="6">
    <location>
        <begin position="856"/>
        <end position="879"/>
    </location>
</feature>
<evidence type="ECO:0000256" key="4">
    <source>
        <dbReference type="ARBA" id="ARBA00022989"/>
    </source>
</evidence>
<feature type="transmembrane region" description="Helical" evidence="6">
    <location>
        <begin position="432"/>
        <end position="452"/>
    </location>
</feature>
<feature type="transmembrane region" description="Helical" evidence="6">
    <location>
        <begin position="891"/>
        <end position="914"/>
    </location>
</feature>
<reference evidence="8" key="1">
    <citation type="submission" date="2020-01" db="EMBL/GenBank/DDBJ databases">
        <authorList>
            <person name="Meier V. D."/>
            <person name="Meier V D."/>
        </authorList>
    </citation>
    <scope>NUCLEOTIDE SEQUENCE</scope>
    <source>
        <strain evidence="8">HLG_WM_MAG_01</strain>
    </source>
</reference>
<feature type="domain" description="SSD" evidence="7">
    <location>
        <begin position="277"/>
        <end position="399"/>
    </location>
</feature>
<dbReference type="PROSITE" id="PS50156">
    <property type="entry name" value="SSD"/>
    <property type="match status" value="1"/>
</dbReference>
<feature type="transmembrane region" description="Helical" evidence="6">
    <location>
        <begin position="782"/>
        <end position="802"/>
    </location>
</feature>
<dbReference type="Pfam" id="PF03176">
    <property type="entry name" value="MMPL"/>
    <property type="match status" value="2"/>
</dbReference>
<feature type="transmembrane region" description="Helical" evidence="6">
    <location>
        <begin position="756"/>
        <end position="775"/>
    </location>
</feature>
<keyword evidence="4 6" id="KW-1133">Transmembrane helix</keyword>
<feature type="transmembrane region" description="Helical" evidence="6">
    <location>
        <begin position="299"/>
        <end position="318"/>
    </location>
</feature>
<dbReference type="InterPro" id="IPR000731">
    <property type="entry name" value="SSD"/>
</dbReference>
<feature type="transmembrane region" description="Helical" evidence="6">
    <location>
        <begin position="339"/>
        <end position="361"/>
    </location>
</feature>
<dbReference type="Gene3D" id="1.20.1640.10">
    <property type="entry name" value="Multidrug efflux transporter AcrB transmembrane domain"/>
    <property type="match status" value="2"/>
</dbReference>
<feature type="transmembrane region" description="Helical" evidence="6">
    <location>
        <begin position="814"/>
        <end position="835"/>
    </location>
</feature>
<name>A0A6S6SZJ1_9BACT</name>
<dbReference type="SUPFAM" id="SSF82866">
    <property type="entry name" value="Multidrug efflux transporter AcrB transmembrane domain"/>
    <property type="match status" value="2"/>
</dbReference>
<keyword evidence="5 6" id="KW-0472">Membrane</keyword>
<feature type="transmembrane region" description="Helical" evidence="6">
    <location>
        <begin position="248"/>
        <end position="265"/>
    </location>
</feature>
<keyword evidence="3 6" id="KW-0812">Transmembrane</keyword>
<evidence type="ECO:0000256" key="6">
    <source>
        <dbReference type="SAM" id="Phobius"/>
    </source>
</evidence>
<evidence type="ECO:0000259" key="7">
    <source>
        <dbReference type="PROSITE" id="PS50156"/>
    </source>
</evidence>
<gene>
    <name evidence="8" type="ORF">HELGO_WM24</name>
</gene>
<dbReference type="EMBL" id="CACVAS010000058">
    <property type="protein sequence ID" value="CAA6810055.1"/>
    <property type="molecule type" value="Genomic_DNA"/>
</dbReference>
<comment type="subcellular location">
    <subcellularLocation>
        <location evidence="1">Cell membrane</location>
        <topology evidence="1">Multi-pass membrane protein</topology>
    </subcellularLocation>
</comment>
<dbReference type="GO" id="GO:0005886">
    <property type="term" value="C:plasma membrane"/>
    <property type="evidence" value="ECO:0007669"/>
    <property type="project" value="UniProtKB-SubCell"/>
</dbReference>
<sequence length="923" mass="102245">MNENKLSFKYAKFVLRFKWIILAITFIATVFAALQIKNIDIRNDPDTLLPQTNKYVSTNNFIEGFFGMGNLFVVSLEVEEGDIYQPWFINMTQEIHNKIAKMPTASTANFISIAAQKVKNMGVTEDGSLSFKRLIPNTGISLDDEKVASEQLAFMKEGLDNNPVLKPMVLHEVNPKTGEKCYNSEPECVAKATFIIADFNNGVKEKYVEWVRNVVAMVKPYADDDRVNVAIAGEPYFLAWMMVQLIDHWYLFVASILIAFFILYIETKSIRGATFPLLGVGISIVWTLGLMGFSGFKLTTMMVLTPMLILAVGMGHAIQVTRRYMQARNEGENNFNGAYVALGFTIVPAVLSIVTDAIGFATLASVDISFYKAYAYFGMFGMFSLLLTTSTLIPLLMVVFPDKEAMSTTSSVKVGYAWERKMSDAVVFMTQGFGRLIPLGVVLAIVLASWHYTKIGDGLAAFTNDDRPFTKKVELALTTDQLDIMPGVEKGIDYAQAAFKVDSTPVQDIFHLNTLMPGVISFSIPIRAKHPLAPECDDAYYELYDAAIDAETELPAKNCYDPDNDPAPGIMNDIEVINAMAMMETEIRKNKYIGFTASYSQYIRIANLLLMSEGNELNFDNFEVPSSKFLTSKDAEDDRDPNDILSTYNGLLDMASAPGDLSSMVAQDYNSGVILGFINTMHPKETHEAMLFLQDYIEKHKNDKGFEKVNFGYRNADASGDTGRIADDTSEAYIKPGIGGFLGATEATRDVTYENWIMNPLGTALAIFVVASLIFRSLLMSGFLMVILGTTLFAQYGLAGYFSSTGNWSGNLHFGNLVTLSIAMGLGVDYSIYMISKLQDEYQRLGDWTQALRNTVSTTGSSVLISVVVLVAAFIPLMATDLGNTWGLSVYITEAVVIDVFTSLTLLPILLFIFKPKYIFGKK</sequence>